<feature type="transmembrane region" description="Helical" evidence="1">
    <location>
        <begin position="366"/>
        <end position="385"/>
    </location>
</feature>
<feature type="transmembrane region" description="Helical" evidence="1">
    <location>
        <begin position="291"/>
        <end position="314"/>
    </location>
</feature>
<sequence>MSDKTPAALALTEPKIATIATDAVVSRLQACDGVSEAAAIESEGRIHAFVTPDTVDVQLIEKQLASELDEKLRPASYHALTQMPKLGGRADERALEIWLKGLKSTQSTEHLLAPPRVVVKEIRSGSSTSYSSSSSTFSGNESNDRASWDDYLESQLPDKQQPKPVRNLRYIGLIIYRRIFSVIFIANMIPFIWLLITGTDCPTLATACSVNLLIAICIRQDNVINALFRIAGWVPRSWPLWIRKNAAKVYHLGGIHSGCAASATFWFGFLVVQASFDAFRTNPLDSTRKTISAATLGIAYVIMLLFTLMLSFAYPSVRRRIHNQFEQIHRFSGWTVLILFWILNFMLITDYTAPNASITQATLKTPGFWCLIIITASIASPWLHLRKVIVIPEKLSNHAIRLHFNYRENPVPGSFVRLSDTPLMEWHSFATIAVPDRKGFSVVVSRAGDWTSKYINSPPTKMWIRGVPTRGVMNVAHFFNSAVIVGTGSGIGPCLPVLLAAKNSGIKVRVLWSTPKPQETFGEEIVNGVLSADPKAIIWDTRVHGKPDMVKLVWGLVQESQAEAVVIISNPSLTKKVVYGMETRGIPAYGAIWDS</sequence>
<gene>
    <name evidence="2" type="ORF">Dda_4567</name>
</gene>
<dbReference type="Proteomes" id="UP001221413">
    <property type="component" value="Unassembled WGS sequence"/>
</dbReference>
<dbReference type="AlphaFoldDB" id="A0AAD6J1D1"/>
<evidence type="ECO:0000313" key="3">
    <source>
        <dbReference type="Proteomes" id="UP001221413"/>
    </source>
</evidence>
<dbReference type="SUPFAM" id="SSF52343">
    <property type="entry name" value="Ferredoxin reductase-like, C-terminal NADP-linked domain"/>
    <property type="match status" value="1"/>
</dbReference>
<keyword evidence="1" id="KW-1133">Transmembrane helix</keyword>
<evidence type="ECO:0008006" key="4">
    <source>
        <dbReference type="Google" id="ProtNLM"/>
    </source>
</evidence>
<protein>
    <recommendedName>
        <fullName evidence="4">Nonribosomal peptide synthetase 12</fullName>
    </recommendedName>
</protein>
<feature type="transmembrane region" description="Helical" evidence="1">
    <location>
        <begin position="334"/>
        <end position="354"/>
    </location>
</feature>
<keyword evidence="3" id="KW-1185">Reference proteome</keyword>
<keyword evidence="1" id="KW-0472">Membrane</keyword>
<feature type="transmembrane region" description="Helical" evidence="1">
    <location>
        <begin position="249"/>
        <end position="271"/>
    </location>
</feature>
<evidence type="ECO:0000313" key="2">
    <source>
        <dbReference type="EMBL" id="KAJ6260341.1"/>
    </source>
</evidence>
<dbReference type="SUPFAM" id="SSF81665">
    <property type="entry name" value="Calcium ATPase, transmembrane domain M"/>
    <property type="match status" value="1"/>
</dbReference>
<proteinExistence type="predicted"/>
<dbReference type="InterPro" id="IPR023298">
    <property type="entry name" value="ATPase_P-typ_TM_dom_sf"/>
</dbReference>
<dbReference type="InterPro" id="IPR039261">
    <property type="entry name" value="FNR_nucleotide-bd"/>
</dbReference>
<dbReference type="PANTHER" id="PTHR33927">
    <property type="entry name" value="TRANSMEMBRANE PROTEIN"/>
    <property type="match status" value="1"/>
</dbReference>
<feature type="transmembrane region" description="Helical" evidence="1">
    <location>
        <begin position="179"/>
        <end position="198"/>
    </location>
</feature>
<dbReference type="InterPro" id="IPR052979">
    <property type="entry name" value="Adenylate-forming_domain"/>
</dbReference>
<keyword evidence="1" id="KW-0812">Transmembrane</keyword>
<comment type="caution">
    <text evidence="2">The sequence shown here is derived from an EMBL/GenBank/DDBJ whole genome shotgun (WGS) entry which is preliminary data.</text>
</comment>
<organism evidence="2 3">
    <name type="scientific">Drechslerella dactyloides</name>
    <name type="common">Nematode-trapping fungus</name>
    <name type="synonym">Arthrobotrys dactyloides</name>
    <dbReference type="NCBI Taxonomy" id="74499"/>
    <lineage>
        <taxon>Eukaryota</taxon>
        <taxon>Fungi</taxon>
        <taxon>Dikarya</taxon>
        <taxon>Ascomycota</taxon>
        <taxon>Pezizomycotina</taxon>
        <taxon>Orbiliomycetes</taxon>
        <taxon>Orbiliales</taxon>
        <taxon>Orbiliaceae</taxon>
        <taxon>Drechslerella</taxon>
    </lineage>
</organism>
<evidence type="ECO:0000256" key="1">
    <source>
        <dbReference type="SAM" id="Phobius"/>
    </source>
</evidence>
<dbReference type="PANTHER" id="PTHR33927:SF5">
    <property type="entry name" value="ENZYME, PUTATIVE (AFU_ORTHOLOGUE AFUA_8G01222)-RELATED"/>
    <property type="match status" value="1"/>
</dbReference>
<name>A0AAD6J1D1_DREDA</name>
<reference evidence="2" key="1">
    <citation type="submission" date="2023-01" db="EMBL/GenBank/DDBJ databases">
        <title>The chitinases involved in constricting ring structure development in the nematode-trapping fungus Drechslerella dactyloides.</title>
        <authorList>
            <person name="Wang R."/>
            <person name="Zhang L."/>
            <person name="Tang P."/>
            <person name="Li S."/>
            <person name="Liang L."/>
        </authorList>
    </citation>
    <scope>NUCLEOTIDE SEQUENCE</scope>
    <source>
        <strain evidence="2">YMF1.00031</strain>
    </source>
</reference>
<accession>A0AAD6J1D1</accession>
<dbReference type="EMBL" id="JAQGDS010000005">
    <property type="protein sequence ID" value="KAJ6260341.1"/>
    <property type="molecule type" value="Genomic_DNA"/>
</dbReference>